<dbReference type="GO" id="GO:0006309">
    <property type="term" value="P:apoptotic DNA fragmentation"/>
    <property type="evidence" value="ECO:0007669"/>
    <property type="project" value="TreeGrafter"/>
</dbReference>
<keyword evidence="2" id="KW-0378">Hydrolase</keyword>
<comment type="similarity">
    <text evidence="1">Belongs to the DNase II family.</text>
</comment>
<protein>
    <submittedName>
        <fullName evidence="3">Plancitoxin-1</fullName>
    </submittedName>
</protein>
<keyword evidence="4" id="KW-1185">Reference proteome</keyword>
<dbReference type="InterPro" id="IPR004947">
    <property type="entry name" value="DNase_II"/>
</dbReference>
<dbReference type="OrthoDB" id="10261598at2759"/>
<reference evidence="3 4" key="1">
    <citation type="submission" date="2015-01" db="EMBL/GenBank/DDBJ databases">
        <title>Evolution of Trichinella species and genotypes.</title>
        <authorList>
            <person name="Korhonen P.K."/>
            <person name="Edoardo P."/>
            <person name="Giuseppe L.R."/>
            <person name="Gasser R.B."/>
        </authorList>
    </citation>
    <scope>NUCLEOTIDE SEQUENCE [LARGE SCALE GENOMIC DNA]</scope>
    <source>
        <strain evidence="3">ISS37</strain>
    </source>
</reference>
<dbReference type="EMBL" id="JYDL01000051">
    <property type="protein sequence ID" value="KRX20190.1"/>
    <property type="molecule type" value="Genomic_DNA"/>
</dbReference>
<organism evidence="3 4">
    <name type="scientific">Trichinella nelsoni</name>
    <dbReference type="NCBI Taxonomy" id="6336"/>
    <lineage>
        <taxon>Eukaryota</taxon>
        <taxon>Metazoa</taxon>
        <taxon>Ecdysozoa</taxon>
        <taxon>Nematoda</taxon>
        <taxon>Enoplea</taxon>
        <taxon>Dorylaimia</taxon>
        <taxon>Trichinellida</taxon>
        <taxon>Trichinellidae</taxon>
        <taxon>Trichinella</taxon>
    </lineage>
</organism>
<sequence length="365" mass="40143">LCSLATLVTYAEMMLPNSWIVVIVVFVQLSHQTDYLCQDTNNADVDWLIGYKMPKVAALGALYAQGLQLFTLTSKAATAWAKVANAINAKDQPLETTLRPYYDAVNDADTLKIWYDSSTVSIPDCPLTPSKGVIMGKQGNFFMMQHSVNGFPPKDAYNWPTTDDAVNNAQIVICMSLAESTLKPIVEGLQYETPLVYLKHLPDAFKVAPFTDFVDGKPSAKQTTTMSTVFKTKPVTPAEQGTFTLFTMKSKSKRNLFSQLLAPAMQSSFTSWTKATEEKYCRGPFSILPLSGKIDVTSGADVVPITRETDGSRWLITTVDTKNVWCFTNSDFSKERLPCGALCLENANVHELFKTAAATGTLAKC</sequence>
<evidence type="ECO:0000313" key="3">
    <source>
        <dbReference type="EMBL" id="KRX20190.1"/>
    </source>
</evidence>
<dbReference type="Proteomes" id="UP000054630">
    <property type="component" value="Unassembled WGS sequence"/>
</dbReference>
<evidence type="ECO:0000256" key="2">
    <source>
        <dbReference type="ARBA" id="ARBA00022801"/>
    </source>
</evidence>
<accession>A0A0V0S0A3</accession>
<dbReference type="PANTHER" id="PTHR10858:SF23">
    <property type="entry name" value="DEOXYRIBONUCLEASE II"/>
    <property type="match status" value="1"/>
</dbReference>
<gene>
    <name evidence="3" type="ORF">T07_7218</name>
</gene>
<name>A0A0V0S0A3_9BILA</name>
<dbReference type="PANTHER" id="PTHR10858">
    <property type="entry name" value="DEOXYRIBONUCLEASE II"/>
    <property type="match status" value="1"/>
</dbReference>
<comment type="caution">
    <text evidence="3">The sequence shown here is derived from an EMBL/GenBank/DDBJ whole genome shotgun (WGS) entry which is preliminary data.</text>
</comment>
<evidence type="ECO:0000313" key="4">
    <source>
        <dbReference type="Proteomes" id="UP000054630"/>
    </source>
</evidence>
<proteinExistence type="inferred from homology"/>
<evidence type="ECO:0000256" key="1">
    <source>
        <dbReference type="ARBA" id="ARBA00007527"/>
    </source>
</evidence>
<dbReference type="Pfam" id="PF03265">
    <property type="entry name" value="DNase_II"/>
    <property type="match status" value="1"/>
</dbReference>
<dbReference type="AlphaFoldDB" id="A0A0V0S0A3"/>
<dbReference type="GO" id="GO:0004531">
    <property type="term" value="F:deoxyribonuclease II activity"/>
    <property type="evidence" value="ECO:0007669"/>
    <property type="project" value="InterPro"/>
</dbReference>
<dbReference type="STRING" id="6336.A0A0V0S0A3"/>
<feature type="non-terminal residue" evidence="3">
    <location>
        <position position="1"/>
    </location>
</feature>